<accession>A0A7C9P519</accession>
<evidence type="ECO:0000313" key="3">
    <source>
        <dbReference type="EMBL" id="NDP47389.1"/>
    </source>
</evidence>
<feature type="domain" description="2Fe-2S ferredoxin-type" evidence="2">
    <location>
        <begin position="32"/>
        <end position="108"/>
    </location>
</feature>
<dbReference type="PRINTS" id="PR00419">
    <property type="entry name" value="ADXRDTASE"/>
</dbReference>
<protein>
    <submittedName>
        <fullName evidence="3">FAD-dependent oxidoreductase</fullName>
    </submittedName>
</protein>
<dbReference type="InterPro" id="IPR009051">
    <property type="entry name" value="Helical_ferredxn"/>
</dbReference>
<dbReference type="GO" id="GO:0016491">
    <property type="term" value="F:oxidoreductase activity"/>
    <property type="evidence" value="ECO:0007669"/>
    <property type="project" value="UniProtKB-KW"/>
</dbReference>
<dbReference type="Pfam" id="PF14691">
    <property type="entry name" value="Fer4_20"/>
    <property type="match status" value="1"/>
</dbReference>
<reference evidence="3 4" key="1">
    <citation type="submission" date="2019-09" db="EMBL/GenBank/DDBJ databases">
        <title>H2 Metabolism Revealed by Metagenomic Analysis in Subglacial Sediment of East Antarctica.</title>
        <authorList>
            <person name="Yang Z."/>
            <person name="Zhang Y."/>
            <person name="Lv Y."/>
            <person name="Yan W."/>
            <person name="Xiao X."/>
            <person name="Sun B."/>
            <person name="Ma H."/>
        </authorList>
    </citation>
    <scope>NUCLEOTIDE SEQUENCE [LARGE SCALE GENOMIC DNA]</scope>
    <source>
        <strain evidence="3">Bin2_2</strain>
    </source>
</reference>
<dbReference type="AlphaFoldDB" id="A0A7C9P519"/>
<dbReference type="InterPro" id="IPR042204">
    <property type="entry name" value="2Fe-2S-bd_N"/>
</dbReference>
<dbReference type="GO" id="GO:0051536">
    <property type="term" value="F:iron-sulfur cluster binding"/>
    <property type="evidence" value="ECO:0007669"/>
    <property type="project" value="InterPro"/>
</dbReference>
<sequence length="652" mass="69469">MTTHVLVQDLGLTKTRSTHYPQWLRNDGAALYNITVDGIAIQAQDGDSILVAASKAGITIPAMCANPRIKPTGDCGLCVVELNGNPQAVKACETKVCEGMLVVTNSPALTALRKPILNTYLTSHNAFCLPPCSYSCPAGIDIPGYLGLIAQKKYVEATALIKEKLPLPQVIGRVCPRPCESVCRRSQVDEEQPVAICSLKRFAADRARELGAATQPKPKAPTGKKVAVVGAGPAGLTTAYYLALEGHKVTLLEAQEAAGGMLRYGIPPYRLPNQVLDDEINDILALGVELKTNQRLGRDYLLESLTDSYDAVFIAIGACTGKMARIKNENAVGVMPAVDFLAKANRGERFDLGQNVVVIGGGFTAADAVRTARRMGVPNVTLSYRRSRKEMPASPHEIHDCEVEGVILDLLSAPVEVKVENGRAVGLICQRMRLGEPDASGRRSPEPVVGSEYLIPADTILQAISQDVDVKSLQINNIGTTRWGSIEVDEATMKTNLPGIFAGGDASLGAATAVEAIGQGRRAAFAIDAFLRGADDRAIAKVIEIERPKFFDIGAWPKQHAKLAVMPVLPKEKRVSVFGKDVAPGDTGAVSACGAYAEVELGFTEEQAITEAERCLQCVCQAAGTCNLQKYSLEFGAGTKEYVGPLAFAGKA</sequence>
<dbReference type="SUPFAM" id="SSF46548">
    <property type="entry name" value="alpha-helical ferredoxin"/>
    <property type="match status" value="1"/>
</dbReference>
<dbReference type="Gene3D" id="3.50.50.60">
    <property type="entry name" value="FAD/NAD(P)-binding domain"/>
    <property type="match status" value="2"/>
</dbReference>
<dbReference type="CDD" id="cd00207">
    <property type="entry name" value="fer2"/>
    <property type="match status" value="1"/>
</dbReference>
<dbReference type="EMBL" id="JAAFGW010000028">
    <property type="protein sequence ID" value="NDP47389.1"/>
    <property type="molecule type" value="Genomic_DNA"/>
</dbReference>
<dbReference type="Pfam" id="PF07992">
    <property type="entry name" value="Pyr_redox_2"/>
    <property type="match status" value="1"/>
</dbReference>
<proteinExistence type="predicted"/>
<gene>
    <name evidence="3" type="ORF">GZ085_03180</name>
</gene>
<dbReference type="InterPro" id="IPR028261">
    <property type="entry name" value="DPD_II"/>
</dbReference>
<dbReference type="PROSITE" id="PS51085">
    <property type="entry name" value="2FE2S_FER_2"/>
    <property type="match status" value="1"/>
</dbReference>
<dbReference type="SUPFAM" id="SSF51971">
    <property type="entry name" value="Nucleotide-binding domain"/>
    <property type="match status" value="2"/>
</dbReference>
<comment type="caution">
    <text evidence="3">The sequence shown here is derived from an EMBL/GenBank/DDBJ whole genome shotgun (WGS) entry which is preliminary data.</text>
</comment>
<evidence type="ECO:0000313" key="4">
    <source>
        <dbReference type="Proteomes" id="UP000483432"/>
    </source>
</evidence>
<dbReference type="InterPro" id="IPR036010">
    <property type="entry name" value="2Fe-2S_ferredoxin-like_sf"/>
</dbReference>
<organism evidence="3 4">
    <name type="scientific">Sulfuriferula multivorans</name>
    <dbReference type="NCBI Taxonomy" id="1559896"/>
    <lineage>
        <taxon>Bacteria</taxon>
        <taxon>Pseudomonadati</taxon>
        <taxon>Pseudomonadota</taxon>
        <taxon>Betaproteobacteria</taxon>
        <taxon>Nitrosomonadales</taxon>
        <taxon>Sulfuricellaceae</taxon>
        <taxon>Sulfuriferula</taxon>
    </lineage>
</organism>
<evidence type="ECO:0000256" key="1">
    <source>
        <dbReference type="ARBA" id="ARBA00023002"/>
    </source>
</evidence>
<dbReference type="Proteomes" id="UP000483432">
    <property type="component" value="Unassembled WGS sequence"/>
</dbReference>
<dbReference type="InterPro" id="IPR001041">
    <property type="entry name" value="2Fe-2S_ferredoxin-type"/>
</dbReference>
<dbReference type="PANTHER" id="PTHR42783:SF3">
    <property type="entry name" value="GLUTAMATE SYNTHASE [NADPH] SMALL CHAIN-RELATED"/>
    <property type="match status" value="1"/>
</dbReference>
<dbReference type="InterPro" id="IPR023753">
    <property type="entry name" value="FAD/NAD-binding_dom"/>
</dbReference>
<dbReference type="InterPro" id="IPR036188">
    <property type="entry name" value="FAD/NAD-bd_sf"/>
</dbReference>
<name>A0A7C9P519_9PROT</name>
<dbReference type="Pfam" id="PF13510">
    <property type="entry name" value="Fer2_4"/>
    <property type="match status" value="1"/>
</dbReference>
<dbReference type="SUPFAM" id="SSF54292">
    <property type="entry name" value="2Fe-2S ferredoxin-like"/>
    <property type="match status" value="1"/>
</dbReference>
<dbReference type="PANTHER" id="PTHR42783">
    <property type="entry name" value="GLUTAMATE SYNTHASE [NADPH] SMALL CHAIN"/>
    <property type="match status" value="1"/>
</dbReference>
<dbReference type="Gene3D" id="3.10.20.440">
    <property type="entry name" value="2Fe-2S iron-sulphur cluster binding domain, sarcosine oxidase, alpha subunit, N-terminal domain"/>
    <property type="match status" value="1"/>
</dbReference>
<evidence type="ECO:0000259" key="2">
    <source>
        <dbReference type="PROSITE" id="PS51085"/>
    </source>
</evidence>
<dbReference type="Gene3D" id="1.10.1060.10">
    <property type="entry name" value="Alpha-helical ferredoxin"/>
    <property type="match status" value="1"/>
</dbReference>
<keyword evidence="1" id="KW-0560">Oxidoreductase</keyword>